<feature type="domain" description="HTH gntR-type" evidence="8">
    <location>
        <begin position="37"/>
        <end position="105"/>
    </location>
</feature>
<dbReference type="SUPFAM" id="SSF46785">
    <property type="entry name" value="Winged helix' DNA-binding domain"/>
    <property type="match status" value="1"/>
</dbReference>
<dbReference type="GO" id="GO:0003677">
    <property type="term" value="F:DNA binding"/>
    <property type="evidence" value="ECO:0007669"/>
    <property type="project" value="UniProtKB-KW"/>
</dbReference>
<sequence length="490" mass="56470">MTGLSFLIFSILTETAGFNAVFHRLYPYRWEEIEVPHTKFEEIIHYIEMLAESGRLKPGTRLPSIRSLAGEFSCSLNTVIKAYKELEFSHKIYAVSKSGYYLVEDYPYKKQTGSAVPVYDFLSAGPDKHAMPYLDYKHCMNQAIDRYKEDMFTYSELLGLLSLREELARHLRDLQVFTDSSRIAVTTGSQQALHLLIRLPFPNGKRTILTEQPAHPSFIESVKDQPCIGIDIGRDGPDLEQLETIFQNEEIKFFYLVSRFHNPTGHSYTNEERRKIVALAERYDVYIVEDDYMGDLDPDLKQDPMFAFQPNGRVIYTKSFSKTLLPGLRLGLAVLPTELIEGFKRAKFAADVHTPVITQGALEIYLKNGMFAAHIEKIRNLYRKKGEVLCRAYRAFMPEGTSYTCPASGFYSTVRLPSSLKASDFIQRLKDKNVLMQSTESMYLEEFMRYDELRLSVSHVKDQMIREGVALMAETIQEMMIKRKKGVMWR</sequence>
<dbReference type="InterPro" id="IPR015421">
    <property type="entry name" value="PyrdxlP-dep_Trfase_major"/>
</dbReference>
<proteinExistence type="inferred from homology"/>
<keyword evidence="5" id="KW-0805">Transcription regulation</keyword>
<dbReference type="InterPro" id="IPR004839">
    <property type="entry name" value="Aminotransferase_I/II_large"/>
</dbReference>
<keyword evidence="4" id="KW-0663">Pyridoxal phosphate</keyword>
<dbReference type="InterPro" id="IPR000524">
    <property type="entry name" value="Tscrpt_reg_HTH_GntR"/>
</dbReference>
<dbReference type="InterPro" id="IPR036388">
    <property type="entry name" value="WH-like_DNA-bd_sf"/>
</dbReference>
<protein>
    <submittedName>
        <fullName evidence="9">Aminotransferase class I/II-fold pyridoxal phosphate-dependent enzyme</fullName>
    </submittedName>
</protein>
<dbReference type="InterPro" id="IPR015424">
    <property type="entry name" value="PyrdxlP-dep_Trfase"/>
</dbReference>
<dbReference type="EMBL" id="CP047394">
    <property type="protein sequence ID" value="QHE60290.1"/>
    <property type="molecule type" value="Genomic_DNA"/>
</dbReference>
<reference evidence="9 10" key="1">
    <citation type="submission" date="2019-06" db="EMBL/GenBank/DDBJ databases">
        <title>An operon consisting of a P-type ATPase gene and a transcriptional regular gene given the different cadmium resistance in Bacillus vietamensis 151-6 and Bacillus marisflavi 151-25.</title>
        <authorList>
            <person name="Yu X."/>
        </authorList>
    </citation>
    <scope>NUCLEOTIDE SEQUENCE [LARGE SCALE GENOMIC DNA]</scope>
    <source>
        <strain evidence="9 10">151-6</strain>
    </source>
</reference>
<dbReference type="GO" id="GO:0008483">
    <property type="term" value="F:transaminase activity"/>
    <property type="evidence" value="ECO:0007669"/>
    <property type="project" value="UniProtKB-KW"/>
</dbReference>
<evidence type="ECO:0000256" key="1">
    <source>
        <dbReference type="ARBA" id="ARBA00001933"/>
    </source>
</evidence>
<dbReference type="InterPro" id="IPR051446">
    <property type="entry name" value="HTH_trans_reg/aminotransferase"/>
</dbReference>
<dbReference type="KEGG" id="bvq:FHE72_03980"/>
<keyword evidence="6" id="KW-0238">DNA-binding</keyword>
<evidence type="ECO:0000313" key="10">
    <source>
        <dbReference type="Proteomes" id="UP000465062"/>
    </source>
</evidence>
<evidence type="ECO:0000256" key="2">
    <source>
        <dbReference type="ARBA" id="ARBA00005384"/>
    </source>
</evidence>
<name>A0A6I6UP65_9BACI</name>
<dbReference type="PROSITE" id="PS50949">
    <property type="entry name" value="HTH_GNTR"/>
    <property type="match status" value="1"/>
</dbReference>
<dbReference type="AlphaFoldDB" id="A0A6I6UP65"/>
<keyword evidence="7" id="KW-0804">Transcription</keyword>
<dbReference type="SMART" id="SM00345">
    <property type="entry name" value="HTH_GNTR"/>
    <property type="match status" value="1"/>
</dbReference>
<evidence type="ECO:0000256" key="5">
    <source>
        <dbReference type="ARBA" id="ARBA00023015"/>
    </source>
</evidence>
<comment type="similarity">
    <text evidence="2">In the C-terminal section; belongs to the class-I pyridoxal-phosphate-dependent aminotransferase family.</text>
</comment>
<dbReference type="Gene3D" id="3.90.1150.10">
    <property type="entry name" value="Aspartate Aminotransferase, domain 1"/>
    <property type="match status" value="1"/>
</dbReference>
<dbReference type="PANTHER" id="PTHR46577">
    <property type="entry name" value="HTH-TYPE TRANSCRIPTIONAL REGULATORY PROTEIN GABR"/>
    <property type="match status" value="1"/>
</dbReference>
<dbReference type="PANTHER" id="PTHR46577:SF1">
    <property type="entry name" value="HTH-TYPE TRANSCRIPTIONAL REGULATORY PROTEIN GABR"/>
    <property type="match status" value="1"/>
</dbReference>
<evidence type="ECO:0000313" key="9">
    <source>
        <dbReference type="EMBL" id="QHE60290.1"/>
    </source>
</evidence>
<evidence type="ECO:0000256" key="3">
    <source>
        <dbReference type="ARBA" id="ARBA00022576"/>
    </source>
</evidence>
<accession>A0A6I6UP65</accession>
<dbReference type="CDD" id="cd00609">
    <property type="entry name" value="AAT_like"/>
    <property type="match status" value="1"/>
</dbReference>
<dbReference type="Gene3D" id="1.10.10.10">
    <property type="entry name" value="Winged helix-like DNA-binding domain superfamily/Winged helix DNA-binding domain"/>
    <property type="match status" value="1"/>
</dbReference>
<keyword evidence="3 9" id="KW-0032">Aminotransferase</keyword>
<evidence type="ECO:0000256" key="7">
    <source>
        <dbReference type="ARBA" id="ARBA00023163"/>
    </source>
</evidence>
<dbReference type="InterPro" id="IPR036390">
    <property type="entry name" value="WH_DNA-bd_sf"/>
</dbReference>
<keyword evidence="9" id="KW-0808">Transferase</keyword>
<evidence type="ECO:0000259" key="8">
    <source>
        <dbReference type="PROSITE" id="PS50949"/>
    </source>
</evidence>
<dbReference type="CDD" id="cd07377">
    <property type="entry name" value="WHTH_GntR"/>
    <property type="match status" value="1"/>
</dbReference>
<dbReference type="InterPro" id="IPR015422">
    <property type="entry name" value="PyrdxlP-dep_Trfase_small"/>
</dbReference>
<comment type="cofactor">
    <cofactor evidence="1">
        <name>pyridoxal 5'-phosphate</name>
        <dbReference type="ChEBI" id="CHEBI:597326"/>
    </cofactor>
</comment>
<evidence type="ECO:0000256" key="6">
    <source>
        <dbReference type="ARBA" id="ARBA00023125"/>
    </source>
</evidence>
<dbReference type="Proteomes" id="UP000465062">
    <property type="component" value="Chromosome"/>
</dbReference>
<gene>
    <name evidence="9" type="ORF">FHE72_03980</name>
</gene>
<dbReference type="Pfam" id="PF00155">
    <property type="entry name" value="Aminotran_1_2"/>
    <property type="match status" value="1"/>
</dbReference>
<dbReference type="SUPFAM" id="SSF53383">
    <property type="entry name" value="PLP-dependent transferases"/>
    <property type="match status" value="1"/>
</dbReference>
<dbReference type="GO" id="GO:0003700">
    <property type="term" value="F:DNA-binding transcription factor activity"/>
    <property type="evidence" value="ECO:0007669"/>
    <property type="project" value="InterPro"/>
</dbReference>
<dbReference type="Gene3D" id="3.40.640.10">
    <property type="entry name" value="Type I PLP-dependent aspartate aminotransferase-like (Major domain)"/>
    <property type="match status" value="1"/>
</dbReference>
<evidence type="ECO:0000256" key="4">
    <source>
        <dbReference type="ARBA" id="ARBA00022898"/>
    </source>
</evidence>
<dbReference type="GO" id="GO:0030170">
    <property type="term" value="F:pyridoxal phosphate binding"/>
    <property type="evidence" value="ECO:0007669"/>
    <property type="project" value="InterPro"/>
</dbReference>
<organism evidence="9 10">
    <name type="scientific">Rossellomorea vietnamensis</name>
    <dbReference type="NCBI Taxonomy" id="218284"/>
    <lineage>
        <taxon>Bacteria</taxon>
        <taxon>Bacillati</taxon>
        <taxon>Bacillota</taxon>
        <taxon>Bacilli</taxon>
        <taxon>Bacillales</taxon>
        <taxon>Bacillaceae</taxon>
        <taxon>Rossellomorea</taxon>
    </lineage>
</organism>
<dbReference type="Pfam" id="PF00392">
    <property type="entry name" value="GntR"/>
    <property type="match status" value="1"/>
</dbReference>